<sequence length="215" mass="22996">MRAIDLSHIIETGMPVYPGDEATEIRCTAEIHQDGYAQTSLAMTCHAGTHVDIAAHAFADAPGLDRLGPGNFTGWGAVVDLTGLTGGTDSGLRIDQTHLARLADMDGLDFALLRTGWDARWGRDGYYRDYPTLTATACRFLAGLELKGVGLDTPSPDPVNGTTEAHAILLNHGLIIVENLQNLGELPPEGFLFCCLPLRIRNGEGSPVRATALVF</sequence>
<gene>
    <name evidence="1" type="ORF">GKC30_06380</name>
</gene>
<dbReference type="InterPro" id="IPR037175">
    <property type="entry name" value="KFase_sf"/>
</dbReference>
<evidence type="ECO:0000313" key="1">
    <source>
        <dbReference type="EMBL" id="MUM77253.1"/>
    </source>
</evidence>
<comment type="caution">
    <text evidence="1">The sequence shown here is derived from an EMBL/GenBank/DDBJ whole genome shotgun (WGS) entry which is preliminary data.</text>
</comment>
<reference evidence="1 2" key="1">
    <citation type="submission" date="2019-11" db="EMBL/GenBank/DDBJ databases">
        <title>Pseudodesulfovibrio alkaliphilus, sp. nov., an alkaliphilic sulfate-reducing bacteria from mud volcano of Taman peninsula, Russia.</title>
        <authorList>
            <person name="Frolova A."/>
            <person name="Merkel A.Y."/>
            <person name="Slobodkin A.I."/>
        </authorList>
    </citation>
    <scope>NUCLEOTIDE SEQUENCE [LARGE SCALE GENOMIC DNA]</scope>
    <source>
        <strain evidence="1 2">F-1</strain>
    </source>
</reference>
<dbReference type="GO" id="GO:0004061">
    <property type="term" value="F:arylformamidase activity"/>
    <property type="evidence" value="ECO:0007669"/>
    <property type="project" value="InterPro"/>
</dbReference>
<dbReference type="Proteomes" id="UP000461162">
    <property type="component" value="Unassembled WGS sequence"/>
</dbReference>
<dbReference type="RefSeq" id="WP_155933204.1">
    <property type="nucleotide sequence ID" value="NZ_WODC01000003.1"/>
</dbReference>
<dbReference type="GO" id="GO:0019441">
    <property type="term" value="P:L-tryptophan catabolic process to kynurenine"/>
    <property type="evidence" value="ECO:0007669"/>
    <property type="project" value="InterPro"/>
</dbReference>
<evidence type="ECO:0000313" key="2">
    <source>
        <dbReference type="Proteomes" id="UP000461162"/>
    </source>
</evidence>
<dbReference type="InterPro" id="IPR007325">
    <property type="entry name" value="KFase/CYL"/>
</dbReference>
<protein>
    <submittedName>
        <fullName evidence="1">Cyclase family protein</fullName>
    </submittedName>
</protein>
<name>A0A7K1KMD9_9BACT</name>
<dbReference type="Gene3D" id="3.50.30.50">
    <property type="entry name" value="Putative cyclase"/>
    <property type="match status" value="1"/>
</dbReference>
<dbReference type="SUPFAM" id="SSF102198">
    <property type="entry name" value="Putative cyclase"/>
    <property type="match status" value="1"/>
</dbReference>
<dbReference type="PANTHER" id="PTHR31118:SF32">
    <property type="entry name" value="KYNURENINE FORMAMIDASE"/>
    <property type="match status" value="1"/>
</dbReference>
<dbReference type="Pfam" id="PF04199">
    <property type="entry name" value="Cyclase"/>
    <property type="match status" value="1"/>
</dbReference>
<dbReference type="EMBL" id="WODC01000003">
    <property type="protein sequence ID" value="MUM77253.1"/>
    <property type="molecule type" value="Genomic_DNA"/>
</dbReference>
<dbReference type="PANTHER" id="PTHR31118">
    <property type="entry name" value="CYCLASE-LIKE PROTEIN 2"/>
    <property type="match status" value="1"/>
</dbReference>
<organism evidence="1 2">
    <name type="scientific">Pseudodesulfovibrio alkaliphilus</name>
    <dbReference type="NCBI Taxonomy" id="2661613"/>
    <lineage>
        <taxon>Bacteria</taxon>
        <taxon>Pseudomonadati</taxon>
        <taxon>Thermodesulfobacteriota</taxon>
        <taxon>Desulfovibrionia</taxon>
        <taxon>Desulfovibrionales</taxon>
        <taxon>Desulfovibrionaceae</taxon>
    </lineage>
</organism>
<accession>A0A7K1KMD9</accession>
<keyword evidence="2" id="KW-1185">Reference proteome</keyword>
<proteinExistence type="predicted"/>
<dbReference type="AlphaFoldDB" id="A0A7K1KMD9"/>